<feature type="domain" description="CBS" evidence="3">
    <location>
        <begin position="68"/>
        <end position="130"/>
    </location>
</feature>
<evidence type="ECO:0000256" key="1">
    <source>
        <dbReference type="ARBA" id="ARBA00023122"/>
    </source>
</evidence>
<dbReference type="Gene3D" id="3.10.580.10">
    <property type="entry name" value="CBS-domain"/>
    <property type="match status" value="1"/>
</dbReference>
<name>A0ABV8M191_9ACTN</name>
<dbReference type="PANTHER" id="PTHR43080">
    <property type="entry name" value="CBS DOMAIN-CONTAINING PROTEIN CBSX3, MITOCHONDRIAL"/>
    <property type="match status" value="1"/>
</dbReference>
<dbReference type="Proteomes" id="UP001595816">
    <property type="component" value="Unassembled WGS sequence"/>
</dbReference>
<accession>A0ABV8M191</accession>
<dbReference type="RefSeq" id="WP_253762288.1">
    <property type="nucleotide sequence ID" value="NZ_JAMZDZ010000001.1"/>
</dbReference>
<gene>
    <name evidence="4" type="ORF">ACFOZ4_41275</name>
</gene>
<dbReference type="SUPFAM" id="SSF54631">
    <property type="entry name" value="CBS-domain pair"/>
    <property type="match status" value="1"/>
</dbReference>
<evidence type="ECO:0000313" key="4">
    <source>
        <dbReference type="EMBL" id="MFC4137077.1"/>
    </source>
</evidence>
<dbReference type="InterPro" id="IPR051257">
    <property type="entry name" value="Diverse_CBS-Domain"/>
</dbReference>
<keyword evidence="1 2" id="KW-0129">CBS domain</keyword>
<dbReference type="SMART" id="SM00116">
    <property type="entry name" value="CBS"/>
    <property type="match status" value="2"/>
</dbReference>
<organism evidence="4 5">
    <name type="scientific">Hamadaea flava</name>
    <dbReference type="NCBI Taxonomy" id="1742688"/>
    <lineage>
        <taxon>Bacteria</taxon>
        <taxon>Bacillati</taxon>
        <taxon>Actinomycetota</taxon>
        <taxon>Actinomycetes</taxon>
        <taxon>Micromonosporales</taxon>
        <taxon>Micromonosporaceae</taxon>
        <taxon>Hamadaea</taxon>
    </lineage>
</organism>
<sequence>MTSARDIMHPGVECVPSHETLDRAAQMMRDMNVGSLPICGPGDKLSGILTDRDIVVKCVAVGKDPAKMTAADLADGTPVWCDASADESDVISLMENNKIRRMPVIEDHMLVGMISEADLAQHLSEDKLAHFVATVTAAPPSTGQQTR</sequence>
<dbReference type="InterPro" id="IPR000644">
    <property type="entry name" value="CBS_dom"/>
</dbReference>
<keyword evidence="5" id="KW-1185">Reference proteome</keyword>
<comment type="caution">
    <text evidence="4">The sequence shown here is derived from an EMBL/GenBank/DDBJ whole genome shotgun (WGS) entry which is preliminary data.</text>
</comment>
<dbReference type="PANTHER" id="PTHR43080:SF2">
    <property type="entry name" value="CBS DOMAIN-CONTAINING PROTEIN"/>
    <property type="match status" value="1"/>
</dbReference>
<dbReference type="EMBL" id="JBHSAY010000035">
    <property type="protein sequence ID" value="MFC4137077.1"/>
    <property type="molecule type" value="Genomic_DNA"/>
</dbReference>
<feature type="domain" description="CBS" evidence="3">
    <location>
        <begin position="8"/>
        <end position="65"/>
    </location>
</feature>
<proteinExistence type="predicted"/>
<dbReference type="InterPro" id="IPR046342">
    <property type="entry name" value="CBS_dom_sf"/>
</dbReference>
<evidence type="ECO:0000256" key="2">
    <source>
        <dbReference type="PROSITE-ProRule" id="PRU00703"/>
    </source>
</evidence>
<evidence type="ECO:0000313" key="5">
    <source>
        <dbReference type="Proteomes" id="UP001595816"/>
    </source>
</evidence>
<dbReference type="PROSITE" id="PS51371">
    <property type="entry name" value="CBS"/>
    <property type="match status" value="2"/>
</dbReference>
<dbReference type="CDD" id="cd04622">
    <property type="entry name" value="CBS_pair_HRP1_like"/>
    <property type="match status" value="1"/>
</dbReference>
<evidence type="ECO:0000259" key="3">
    <source>
        <dbReference type="PROSITE" id="PS51371"/>
    </source>
</evidence>
<protein>
    <submittedName>
        <fullName evidence="4">CBS domain-containing protein</fullName>
    </submittedName>
</protein>
<dbReference type="Pfam" id="PF00571">
    <property type="entry name" value="CBS"/>
    <property type="match status" value="2"/>
</dbReference>
<reference evidence="5" key="1">
    <citation type="journal article" date="2019" name="Int. J. Syst. Evol. Microbiol.">
        <title>The Global Catalogue of Microorganisms (GCM) 10K type strain sequencing project: providing services to taxonomists for standard genome sequencing and annotation.</title>
        <authorList>
            <consortium name="The Broad Institute Genomics Platform"/>
            <consortium name="The Broad Institute Genome Sequencing Center for Infectious Disease"/>
            <person name="Wu L."/>
            <person name="Ma J."/>
        </authorList>
    </citation>
    <scope>NUCLEOTIDE SEQUENCE [LARGE SCALE GENOMIC DNA]</scope>
    <source>
        <strain evidence="5">CGMCC 4.7289</strain>
    </source>
</reference>